<keyword evidence="2" id="KW-1185">Reference proteome</keyword>
<accession>A0A8B7Y8H9</accession>
<dbReference type="AlphaFoldDB" id="A0A8B7Y8H9"/>
<keyword evidence="1" id="KW-0472">Membrane</keyword>
<sequence length="250" mass="28497">MGCLHSIVSGSWIVYFVVLLCSISSEAQTDVGFQFRNNFTAISNDVDNFKSKLFTDVIDLFNFNNTEVKSRTVTKGADGRIEVNFTLNIDTTLKEKLQARSRLEKSLRMEDYECVFNNTIFTVDGSTVWMATSFRDNWHQYAPEITIAIICGLAALAIFVSSIYLLCMNRKHEKIEKHTPRRSLPQSYSANSLGQINGGFVLEDINGGQRVHTPKSSIGSTRFFNDRDTLYDKLIYAYYEVPPKHMYSFL</sequence>
<gene>
    <name evidence="3" type="primary">LOC110978188</name>
</gene>
<dbReference type="RefSeq" id="XP_022088660.1">
    <property type="nucleotide sequence ID" value="XM_022232968.1"/>
</dbReference>
<dbReference type="GeneID" id="110978188"/>
<evidence type="ECO:0000313" key="3">
    <source>
        <dbReference type="RefSeq" id="XP_022088660.1"/>
    </source>
</evidence>
<protein>
    <submittedName>
        <fullName evidence="3">Uncharacterized protein LOC110978188 isoform X1</fullName>
    </submittedName>
</protein>
<dbReference type="OrthoDB" id="10424082at2759"/>
<feature type="transmembrane region" description="Helical" evidence="1">
    <location>
        <begin position="7"/>
        <end position="25"/>
    </location>
</feature>
<evidence type="ECO:0000256" key="1">
    <source>
        <dbReference type="SAM" id="Phobius"/>
    </source>
</evidence>
<evidence type="ECO:0000313" key="2">
    <source>
        <dbReference type="Proteomes" id="UP000694845"/>
    </source>
</evidence>
<dbReference type="KEGG" id="aplc:110978188"/>
<dbReference type="Proteomes" id="UP000694845">
    <property type="component" value="Unplaced"/>
</dbReference>
<reference evidence="3" key="1">
    <citation type="submission" date="2025-08" db="UniProtKB">
        <authorList>
            <consortium name="RefSeq"/>
        </authorList>
    </citation>
    <scope>IDENTIFICATION</scope>
</reference>
<keyword evidence="1" id="KW-0812">Transmembrane</keyword>
<name>A0A8B7Y8H9_ACAPL</name>
<keyword evidence="1" id="KW-1133">Transmembrane helix</keyword>
<proteinExistence type="predicted"/>
<feature type="transmembrane region" description="Helical" evidence="1">
    <location>
        <begin position="145"/>
        <end position="167"/>
    </location>
</feature>
<organism evidence="2 3">
    <name type="scientific">Acanthaster planci</name>
    <name type="common">Crown-of-thorns starfish</name>
    <dbReference type="NCBI Taxonomy" id="133434"/>
    <lineage>
        <taxon>Eukaryota</taxon>
        <taxon>Metazoa</taxon>
        <taxon>Echinodermata</taxon>
        <taxon>Eleutherozoa</taxon>
        <taxon>Asterozoa</taxon>
        <taxon>Asteroidea</taxon>
        <taxon>Valvatacea</taxon>
        <taxon>Valvatida</taxon>
        <taxon>Acanthasteridae</taxon>
        <taxon>Acanthaster</taxon>
    </lineage>
</organism>